<evidence type="ECO:0000256" key="8">
    <source>
        <dbReference type="PIRNR" id="PIRNR000858"/>
    </source>
</evidence>
<dbReference type="InterPro" id="IPR004163">
    <property type="entry name" value="CoA_transf_BS"/>
</dbReference>
<evidence type="ECO:0000256" key="7">
    <source>
        <dbReference type="ARBA" id="ARBA00022946"/>
    </source>
</evidence>
<evidence type="ECO:0000256" key="9">
    <source>
        <dbReference type="PIRSR" id="PIRSR000858-1"/>
    </source>
</evidence>
<sequence length="453" mass="49607">MKPIFYDAKEAIKDLLKDNMTIAAGGFGLCGIPEKLILAIRDSGVKNLTFVSNNAGVDNFGLGLLLQTKQIKKMISSYVGENSIFEKQFLNGELEVELTPQGTLAEKLRAGGAGIPAFYTRTGFGTVLCENKEIKSFNGKEYVLEESIVTDISIVKGWKADKSGNVIFRYTANNFNEACAKAGKITVVEVEEIVEVGELDPMSIHLPGIYVDRIVVGKDYEKPIEQRTVSDGTIKAKGFNEQKEWMAKRIVKEFKDGYYINLGIGMPTLVANYIPEDMDITLHSENGLLGVGPFPKPGEEDPDLINAGKQTITYKKGATFFDSSESFAMVRGGHIDISVLGGMEVSQYGDLANWMIPGKMVKGPGGAMDLVNGVKKLIVMMEHTTKDGQPKIVNECTYPITGKNVVSMIVTEKGVFTVDPDKGLTLIEISPYSDFDDIKRTTGVPFKISDNFK</sequence>
<evidence type="ECO:0000256" key="5">
    <source>
        <dbReference type="ARBA" id="ARBA00012490"/>
    </source>
</evidence>
<reference evidence="10 11" key="1">
    <citation type="submission" date="2018-01" db="EMBL/GenBank/DDBJ databases">
        <title>Metagenomic assembled genomes from two thermal pools in the Uzon Caldera, Kamchatka, Russia.</title>
        <authorList>
            <person name="Wilkins L."/>
            <person name="Ettinger C."/>
        </authorList>
    </citation>
    <scope>NUCLEOTIDE SEQUENCE [LARGE SCALE GENOMIC DNA]</scope>
    <source>
        <strain evidence="10">ZAV-05</strain>
    </source>
</reference>
<dbReference type="InterPro" id="IPR037171">
    <property type="entry name" value="NagB/RpiA_transferase-like"/>
</dbReference>
<dbReference type="InterPro" id="IPR004165">
    <property type="entry name" value="CoA_trans_fam_I"/>
</dbReference>
<evidence type="ECO:0000313" key="10">
    <source>
        <dbReference type="EMBL" id="PMP69577.1"/>
    </source>
</evidence>
<dbReference type="FunFam" id="3.40.1080.10:FF:000001">
    <property type="entry name" value="Succinyl-coa:3-ketoacid-coenzyme a transferase subunit b"/>
    <property type="match status" value="1"/>
</dbReference>
<dbReference type="GO" id="GO:0008260">
    <property type="term" value="F:succinyl-CoA:3-oxo-acid CoA-transferase activity"/>
    <property type="evidence" value="ECO:0007669"/>
    <property type="project" value="UniProtKB-EC"/>
</dbReference>
<dbReference type="Proteomes" id="UP000242881">
    <property type="component" value="Unassembled WGS sequence"/>
</dbReference>
<gene>
    <name evidence="10" type="ORF">C0187_06750</name>
</gene>
<dbReference type="UniPathway" id="UPA00929">
    <property type="reaction ID" value="UER00894"/>
</dbReference>
<dbReference type="PROSITE" id="PS01273">
    <property type="entry name" value="COA_TRANSF_1"/>
    <property type="match status" value="1"/>
</dbReference>
<dbReference type="Gene3D" id="3.40.1080.10">
    <property type="entry name" value="Glutaconate Coenzyme A-transferase"/>
    <property type="match status" value="2"/>
</dbReference>
<dbReference type="NCBIfam" id="TIGR02428">
    <property type="entry name" value="pcaJ_scoB_fam"/>
    <property type="match status" value="1"/>
</dbReference>
<comment type="pathway">
    <text evidence="1">Ketone metabolism; succinyl-CoA degradation; acetoacetyl-CoA from succinyl-CoA: step 1/1.</text>
</comment>
<dbReference type="InterPro" id="IPR012792">
    <property type="entry name" value="3-oxoacid_CoA-transf_A"/>
</dbReference>
<comment type="similarity">
    <text evidence="2">Belongs to the 3-oxoacid CoA-transferase subunit A family.</text>
</comment>
<dbReference type="InterPro" id="IPR012791">
    <property type="entry name" value="3-oxoacid_CoA-transf_B"/>
</dbReference>
<comment type="similarity">
    <text evidence="4 8">Belongs to the 3-oxoacid CoA-transferase family.</text>
</comment>
<evidence type="ECO:0000256" key="1">
    <source>
        <dbReference type="ARBA" id="ARBA00004753"/>
    </source>
</evidence>
<dbReference type="PANTHER" id="PTHR13707:SF60">
    <property type="entry name" value="ACETATE COA-TRANSFERASE SUBUNIT ALPHA"/>
    <property type="match status" value="1"/>
</dbReference>
<dbReference type="PIRSF" id="PIRSF000858">
    <property type="entry name" value="SCOT-t"/>
    <property type="match status" value="1"/>
</dbReference>
<dbReference type="PANTHER" id="PTHR13707">
    <property type="entry name" value="KETOACID-COENZYME A TRANSFERASE"/>
    <property type="match status" value="1"/>
</dbReference>
<dbReference type="EC" id="2.8.3.5" evidence="5"/>
<dbReference type="InterPro" id="IPR014388">
    <property type="entry name" value="3-oxoacid_CoA-transferase"/>
</dbReference>
<dbReference type="AlphaFoldDB" id="A0A2J6WGS8"/>
<name>A0A2J6WGS8_9BACT</name>
<keyword evidence="7" id="KW-0809">Transit peptide</keyword>
<dbReference type="InterPro" id="IPR004164">
    <property type="entry name" value="CoA_transf_AS"/>
</dbReference>
<feature type="active site" description="5-glutamyl coenzyme A thioester intermediate" evidence="9">
    <location>
        <position position="285"/>
    </location>
</feature>
<protein>
    <recommendedName>
        <fullName evidence="5">3-oxoacid CoA-transferase</fullName>
        <ecNumber evidence="5">2.8.3.5</ecNumber>
    </recommendedName>
</protein>
<evidence type="ECO:0000256" key="3">
    <source>
        <dbReference type="ARBA" id="ARBA00007047"/>
    </source>
</evidence>
<organism evidence="10 11">
    <name type="scientific">Calditerrivibrio nitroreducens</name>
    <dbReference type="NCBI Taxonomy" id="477976"/>
    <lineage>
        <taxon>Bacteria</taxon>
        <taxon>Pseudomonadati</taxon>
        <taxon>Deferribacterota</taxon>
        <taxon>Deferribacteres</taxon>
        <taxon>Deferribacterales</taxon>
        <taxon>Calditerrivibrionaceae</taxon>
    </lineage>
</organism>
<dbReference type="NCBIfam" id="TIGR02429">
    <property type="entry name" value="pcaI_scoA_fam"/>
    <property type="match status" value="1"/>
</dbReference>
<dbReference type="EMBL" id="PNIN01000069">
    <property type="protein sequence ID" value="PMP69577.1"/>
    <property type="molecule type" value="Genomic_DNA"/>
</dbReference>
<evidence type="ECO:0000313" key="11">
    <source>
        <dbReference type="Proteomes" id="UP000242881"/>
    </source>
</evidence>
<dbReference type="RefSeq" id="WP_424606185.1">
    <property type="nucleotide sequence ID" value="NZ_JBNAVA010000012.1"/>
</dbReference>
<evidence type="ECO:0000256" key="4">
    <source>
        <dbReference type="ARBA" id="ARBA00007154"/>
    </source>
</evidence>
<dbReference type="SMART" id="SM00882">
    <property type="entry name" value="CoA_trans"/>
    <property type="match status" value="2"/>
</dbReference>
<comment type="caution">
    <text evidence="10">The sequence shown here is derived from an EMBL/GenBank/DDBJ whole genome shotgun (WGS) entry which is preliminary data.</text>
</comment>
<dbReference type="PROSITE" id="PS01274">
    <property type="entry name" value="COA_TRANSF_2"/>
    <property type="match status" value="1"/>
</dbReference>
<evidence type="ECO:0000256" key="2">
    <source>
        <dbReference type="ARBA" id="ARBA00005612"/>
    </source>
</evidence>
<comment type="similarity">
    <text evidence="3">Belongs to the 3-oxoacid CoA-transferase subunit B family.</text>
</comment>
<dbReference type="SUPFAM" id="SSF100950">
    <property type="entry name" value="NagB/RpiA/CoA transferase-like"/>
    <property type="match status" value="2"/>
</dbReference>
<accession>A0A2J6WGS8</accession>
<proteinExistence type="inferred from homology"/>
<dbReference type="GO" id="GO:0046952">
    <property type="term" value="P:ketone body catabolic process"/>
    <property type="evidence" value="ECO:0007669"/>
    <property type="project" value="InterPro"/>
</dbReference>
<dbReference type="Pfam" id="PF01144">
    <property type="entry name" value="CoA_trans"/>
    <property type="match status" value="2"/>
</dbReference>
<evidence type="ECO:0000256" key="6">
    <source>
        <dbReference type="ARBA" id="ARBA00022679"/>
    </source>
</evidence>
<keyword evidence="6 8" id="KW-0808">Transferase</keyword>